<accession>A0A7R9CTP2</accession>
<evidence type="ECO:0000313" key="2">
    <source>
        <dbReference type="EMBL" id="CAD7402022.1"/>
    </source>
</evidence>
<feature type="compositionally biased region" description="Polar residues" evidence="1">
    <location>
        <begin position="168"/>
        <end position="179"/>
    </location>
</feature>
<reference evidence="2" key="1">
    <citation type="submission" date="2020-11" db="EMBL/GenBank/DDBJ databases">
        <authorList>
            <person name="Tran Van P."/>
        </authorList>
    </citation>
    <scope>NUCLEOTIDE SEQUENCE</scope>
</reference>
<feature type="compositionally biased region" description="Polar residues" evidence="1">
    <location>
        <begin position="147"/>
        <end position="158"/>
    </location>
</feature>
<gene>
    <name evidence="2" type="ORF">TPSB3V08_LOCUS3394</name>
</gene>
<proteinExistence type="predicted"/>
<evidence type="ECO:0000256" key="1">
    <source>
        <dbReference type="SAM" id="MobiDB-lite"/>
    </source>
</evidence>
<organism evidence="2">
    <name type="scientific">Timema poppense</name>
    <name type="common">Walking stick</name>
    <dbReference type="NCBI Taxonomy" id="170557"/>
    <lineage>
        <taxon>Eukaryota</taxon>
        <taxon>Metazoa</taxon>
        <taxon>Ecdysozoa</taxon>
        <taxon>Arthropoda</taxon>
        <taxon>Hexapoda</taxon>
        <taxon>Insecta</taxon>
        <taxon>Pterygota</taxon>
        <taxon>Neoptera</taxon>
        <taxon>Polyneoptera</taxon>
        <taxon>Phasmatodea</taxon>
        <taxon>Timematodea</taxon>
        <taxon>Timematoidea</taxon>
        <taxon>Timematidae</taxon>
        <taxon>Timema</taxon>
    </lineage>
</organism>
<dbReference type="EMBL" id="OD001479">
    <property type="protein sequence ID" value="CAD7402022.1"/>
    <property type="molecule type" value="Genomic_DNA"/>
</dbReference>
<protein>
    <submittedName>
        <fullName evidence="2">Uncharacterized protein</fullName>
    </submittedName>
</protein>
<name>A0A7R9CTP2_TIMPO</name>
<feature type="region of interest" description="Disordered" evidence="1">
    <location>
        <begin position="129"/>
        <end position="212"/>
    </location>
</feature>
<feature type="compositionally biased region" description="Polar residues" evidence="1">
    <location>
        <begin position="193"/>
        <end position="211"/>
    </location>
</feature>
<sequence>MANRLRTYLIENLVVYKKWQPFRFHVKFVNDLLCLVDQCDVISMIPSSFQCDVISMIPSPFQFDVISMIPSPFQFDVISMIPSSFQCDVISMIPSRSTTITPSEVKSSAVQFLEGTLACLEKTWVASSPKRTPLHSPIPPRIADACSTASVSPTNWRKNGTESKHTTRPSATRVSQVRPSSLPALQVSEVQDLAQSQPDQQRDQPLSSPHMISTPMGAALSALFEDQQTPDSALKNPMVQSSNVYIKSVTLCQLDGKDDNFSGGVKVSQTRCWFISCQWRYNGDQEAILSPIATCKLTGSNSAGYLQVAIGQV</sequence>
<dbReference type="AlphaFoldDB" id="A0A7R9CTP2"/>